<name>A0A2I1HJZ5_9GLOM</name>
<keyword evidence="2" id="KW-1185">Reference proteome</keyword>
<dbReference type="OrthoDB" id="2441262at2759"/>
<dbReference type="VEuPathDB" id="FungiDB:FUN_001203"/>
<evidence type="ECO:0000313" key="1">
    <source>
        <dbReference type="EMBL" id="PKY59207.1"/>
    </source>
</evidence>
<dbReference type="VEuPathDB" id="FungiDB:RhiirFUN_026782"/>
<accession>A0A2I1HJZ5</accession>
<evidence type="ECO:0000313" key="2">
    <source>
        <dbReference type="Proteomes" id="UP000234323"/>
    </source>
</evidence>
<sequence>MNNFRTKALNLGKKSKSIVLDCKIKPQKKQSEDILEGMLSNDILNNLSNQQINEFVSNVGTMSDNITNTYAMVEEQTKLMMEAMSLTNEILDFADTRINQLESNLNLIKLIACHRDWIKLFIEKLTIQLGEEQLKDAENAIELFRGGTDLSEQERNSLEKLRVLLHDREMSTDDIKLLRKLVKNYSNTLFHKNNQTIEQAKAQLNDPLPECMRIYKFPLRKALKAISFWRK</sequence>
<dbReference type="VEuPathDB" id="FungiDB:RhiirA1_518217"/>
<dbReference type="Proteomes" id="UP000234323">
    <property type="component" value="Unassembled WGS sequence"/>
</dbReference>
<organism evidence="1 2">
    <name type="scientific">Rhizophagus irregularis</name>
    <dbReference type="NCBI Taxonomy" id="588596"/>
    <lineage>
        <taxon>Eukaryota</taxon>
        <taxon>Fungi</taxon>
        <taxon>Fungi incertae sedis</taxon>
        <taxon>Mucoromycota</taxon>
        <taxon>Glomeromycotina</taxon>
        <taxon>Glomeromycetes</taxon>
        <taxon>Glomerales</taxon>
        <taxon>Glomeraceae</taxon>
        <taxon>Rhizophagus</taxon>
    </lineage>
</organism>
<gene>
    <name evidence="1" type="ORF">RhiirA4_481771</name>
</gene>
<proteinExistence type="predicted"/>
<dbReference type="AlphaFoldDB" id="A0A2I1HJZ5"/>
<reference evidence="1 2" key="1">
    <citation type="submission" date="2015-10" db="EMBL/GenBank/DDBJ databases">
        <title>Genome analyses suggest a sexual origin of heterokaryosis in a supposedly ancient asexual fungus.</title>
        <authorList>
            <person name="Ropars J."/>
            <person name="Sedzielewska K."/>
            <person name="Noel J."/>
            <person name="Charron P."/>
            <person name="Farinelli L."/>
            <person name="Marton T."/>
            <person name="Kruger M."/>
            <person name="Pelin A."/>
            <person name="Brachmann A."/>
            <person name="Corradi N."/>
        </authorList>
    </citation>
    <scope>NUCLEOTIDE SEQUENCE [LARGE SCALE GENOMIC DNA]</scope>
    <source>
        <strain evidence="1 2">A4</strain>
    </source>
</reference>
<dbReference type="EMBL" id="LLXI01003426">
    <property type="protein sequence ID" value="PKY59207.1"/>
    <property type="molecule type" value="Genomic_DNA"/>
</dbReference>
<protein>
    <submittedName>
        <fullName evidence="1">Uncharacterized protein</fullName>
    </submittedName>
</protein>
<comment type="caution">
    <text evidence="1">The sequence shown here is derived from an EMBL/GenBank/DDBJ whole genome shotgun (WGS) entry which is preliminary data.</text>
</comment>